<dbReference type="NCBIfam" id="NF033103">
    <property type="entry name" value="bla_class_A"/>
    <property type="match status" value="1"/>
</dbReference>
<dbReference type="eggNOG" id="COG2367">
    <property type="taxonomic scope" value="Bacteria"/>
</dbReference>
<keyword evidence="5 6" id="KW-0046">Antibiotic resistance</keyword>
<evidence type="ECO:0000256" key="4">
    <source>
        <dbReference type="ARBA" id="ARBA00022801"/>
    </source>
</evidence>
<dbReference type="EMBL" id="CP000747">
    <property type="protein sequence ID" value="ACG77404.1"/>
    <property type="molecule type" value="Genomic_DNA"/>
</dbReference>
<dbReference type="HOGENOM" id="CLU_031960_0_1_5"/>
<evidence type="ECO:0000313" key="8">
    <source>
        <dbReference type="EMBL" id="ACG77404.1"/>
    </source>
</evidence>
<dbReference type="EC" id="3.5.2.6" evidence="3 6"/>
<dbReference type="InterPro" id="IPR023650">
    <property type="entry name" value="Beta-lactam_class-A_AS"/>
</dbReference>
<protein>
    <recommendedName>
        <fullName evidence="3 6">Beta-lactamase</fullName>
        <ecNumber evidence="3 6">3.5.2.6</ecNumber>
    </recommendedName>
</protein>
<accession>B4RHE4</accession>
<keyword evidence="9" id="KW-1185">Reference proteome</keyword>
<dbReference type="STRING" id="450851.PHZ_c0990"/>
<organism evidence="8 9">
    <name type="scientific">Phenylobacterium zucineum (strain HLK1)</name>
    <dbReference type="NCBI Taxonomy" id="450851"/>
    <lineage>
        <taxon>Bacteria</taxon>
        <taxon>Pseudomonadati</taxon>
        <taxon>Pseudomonadota</taxon>
        <taxon>Alphaproteobacteria</taxon>
        <taxon>Caulobacterales</taxon>
        <taxon>Caulobacteraceae</taxon>
        <taxon>Phenylobacterium</taxon>
    </lineage>
</organism>
<name>B4RHE4_PHEZH</name>
<dbReference type="RefSeq" id="WP_012521550.1">
    <property type="nucleotide sequence ID" value="NC_011144.1"/>
</dbReference>
<dbReference type="AlphaFoldDB" id="B4RHE4"/>
<dbReference type="InterPro" id="IPR045155">
    <property type="entry name" value="Beta-lactam_cat"/>
</dbReference>
<evidence type="ECO:0000256" key="3">
    <source>
        <dbReference type="ARBA" id="ARBA00012865"/>
    </source>
</evidence>
<evidence type="ECO:0000256" key="2">
    <source>
        <dbReference type="ARBA" id="ARBA00009009"/>
    </source>
</evidence>
<reference evidence="8 9" key="1">
    <citation type="journal article" date="2008" name="BMC Genomics">
        <title>Complete genome of Phenylobacterium zucineum - a novel facultative intracellular bacterium isolated from human erythroleukemia cell line K562.</title>
        <authorList>
            <person name="Luo Y."/>
            <person name="Xu X."/>
            <person name="Ding Z."/>
            <person name="Liu Z."/>
            <person name="Zhang B."/>
            <person name="Yan Z."/>
            <person name="Sun J."/>
            <person name="Hu S."/>
            <person name="Hu X."/>
        </authorList>
    </citation>
    <scope>NUCLEOTIDE SEQUENCE [LARGE SCALE GENOMIC DNA]</scope>
    <source>
        <strain evidence="8 9">HLK1</strain>
    </source>
</reference>
<feature type="domain" description="Beta-lactamase class A catalytic" evidence="7">
    <location>
        <begin position="68"/>
        <end position="325"/>
    </location>
</feature>
<dbReference type="KEGG" id="pzu:PHZ_c0990"/>
<keyword evidence="4 6" id="KW-0378">Hydrolase</keyword>
<proteinExistence type="inferred from homology"/>
<dbReference type="PROSITE" id="PS51257">
    <property type="entry name" value="PROKAR_LIPOPROTEIN"/>
    <property type="match status" value="1"/>
</dbReference>
<dbReference type="GO" id="GO:0030655">
    <property type="term" value="P:beta-lactam antibiotic catabolic process"/>
    <property type="evidence" value="ECO:0007669"/>
    <property type="project" value="InterPro"/>
</dbReference>
<evidence type="ECO:0000256" key="6">
    <source>
        <dbReference type="RuleBase" id="RU361140"/>
    </source>
</evidence>
<evidence type="ECO:0000256" key="1">
    <source>
        <dbReference type="ARBA" id="ARBA00001526"/>
    </source>
</evidence>
<dbReference type="PROSITE" id="PS00146">
    <property type="entry name" value="BETA_LACTAMASE_A"/>
    <property type="match status" value="1"/>
</dbReference>
<sequence length="352" mass="38042">MPRLEKPRRTNATLCRRGLLAAGGATLLAACGSGEPLTASVTPRLRMDRLNEEMAELARRARPGALGVGLMNLESGEAFTLAGDRRFPMQSVFKMLLGAAVLSEADAGRLPLDERHSLTEEQLSPPYSPIAEAWPARRDYTARELLTAAVSVSDNTAADVLMKRIGGPGAVDAWLQARRIEEIRVDRYERQLQTEAHGLPSFRPSWRTEAAFSTALAARPQTARMSAMRAYLADPRDTATPRGMLEFLSRLNANELLSPMSTLLLLQLMTDTPTGARRLKAGLPDGAILAHKTGTARTDLGLNVAINDVGIFTLPDKRSYALAVFLAGSTLDRAAREAIFADAARIAVRGVG</sequence>
<dbReference type="InterPro" id="IPR012338">
    <property type="entry name" value="Beta-lactam/transpept-like"/>
</dbReference>
<evidence type="ECO:0000259" key="7">
    <source>
        <dbReference type="Pfam" id="PF13354"/>
    </source>
</evidence>
<dbReference type="Gene3D" id="3.40.710.10">
    <property type="entry name" value="DD-peptidase/beta-lactamase superfamily"/>
    <property type="match status" value="1"/>
</dbReference>
<dbReference type="Pfam" id="PF13354">
    <property type="entry name" value="Beta-lactamase2"/>
    <property type="match status" value="1"/>
</dbReference>
<dbReference type="PRINTS" id="PR00118">
    <property type="entry name" value="BLACTAMASEA"/>
</dbReference>
<dbReference type="GO" id="GO:0046677">
    <property type="term" value="P:response to antibiotic"/>
    <property type="evidence" value="ECO:0007669"/>
    <property type="project" value="UniProtKB-UniRule"/>
</dbReference>
<evidence type="ECO:0000313" key="9">
    <source>
        <dbReference type="Proteomes" id="UP000001868"/>
    </source>
</evidence>
<comment type="similarity">
    <text evidence="2 6">Belongs to the class-A beta-lactamase family.</text>
</comment>
<evidence type="ECO:0000256" key="5">
    <source>
        <dbReference type="ARBA" id="ARBA00023251"/>
    </source>
</evidence>
<dbReference type="PANTHER" id="PTHR35333:SF3">
    <property type="entry name" value="BETA-LACTAMASE-TYPE TRANSPEPTIDASE FOLD CONTAINING PROTEIN"/>
    <property type="match status" value="1"/>
</dbReference>
<comment type="catalytic activity">
    <reaction evidence="1 6">
        <text>a beta-lactam + H2O = a substituted beta-amino acid</text>
        <dbReference type="Rhea" id="RHEA:20401"/>
        <dbReference type="ChEBI" id="CHEBI:15377"/>
        <dbReference type="ChEBI" id="CHEBI:35627"/>
        <dbReference type="ChEBI" id="CHEBI:140347"/>
        <dbReference type="EC" id="3.5.2.6"/>
    </reaction>
</comment>
<dbReference type="PANTHER" id="PTHR35333">
    <property type="entry name" value="BETA-LACTAMASE"/>
    <property type="match status" value="1"/>
</dbReference>
<gene>
    <name evidence="8" type="ordered locus">PHZ_c0990</name>
</gene>
<dbReference type="Proteomes" id="UP000001868">
    <property type="component" value="Chromosome"/>
</dbReference>
<dbReference type="SUPFAM" id="SSF56601">
    <property type="entry name" value="beta-lactamase/transpeptidase-like"/>
    <property type="match status" value="1"/>
</dbReference>
<dbReference type="GO" id="GO:0008800">
    <property type="term" value="F:beta-lactamase activity"/>
    <property type="evidence" value="ECO:0007669"/>
    <property type="project" value="UniProtKB-UniRule"/>
</dbReference>
<dbReference type="InterPro" id="IPR000871">
    <property type="entry name" value="Beta-lactam_class-A"/>
</dbReference>